<name>A0ACB9GLL7_9ASTR</name>
<dbReference type="EMBL" id="CM042031">
    <property type="protein sequence ID" value="KAI3784086.1"/>
    <property type="molecule type" value="Genomic_DNA"/>
</dbReference>
<gene>
    <name evidence="1" type="ORF">L1987_43178</name>
</gene>
<sequence length="69" mass="7815">MVEQWWWCENFVIAMVVVKAEASESKLATSGSSSFIAASIEVGRRCKSNLCFTSRVGSARLFVLYWSRF</sequence>
<evidence type="ECO:0000313" key="1">
    <source>
        <dbReference type="EMBL" id="KAI3784086.1"/>
    </source>
</evidence>
<keyword evidence="2" id="KW-1185">Reference proteome</keyword>
<protein>
    <submittedName>
        <fullName evidence="1">Uncharacterized protein</fullName>
    </submittedName>
</protein>
<reference evidence="2" key="1">
    <citation type="journal article" date="2022" name="Mol. Ecol. Resour.">
        <title>The genomes of chicory, endive, great burdock and yacon provide insights into Asteraceae palaeo-polyploidization history and plant inulin production.</title>
        <authorList>
            <person name="Fan W."/>
            <person name="Wang S."/>
            <person name="Wang H."/>
            <person name="Wang A."/>
            <person name="Jiang F."/>
            <person name="Liu H."/>
            <person name="Zhao H."/>
            <person name="Xu D."/>
            <person name="Zhang Y."/>
        </authorList>
    </citation>
    <scope>NUCLEOTIDE SEQUENCE [LARGE SCALE GENOMIC DNA]</scope>
    <source>
        <strain evidence="2">cv. Yunnan</strain>
    </source>
</reference>
<reference evidence="1 2" key="2">
    <citation type="journal article" date="2022" name="Mol. Ecol. Resour.">
        <title>The genomes of chicory, endive, great burdock and yacon provide insights into Asteraceae paleo-polyploidization history and plant inulin production.</title>
        <authorList>
            <person name="Fan W."/>
            <person name="Wang S."/>
            <person name="Wang H."/>
            <person name="Wang A."/>
            <person name="Jiang F."/>
            <person name="Liu H."/>
            <person name="Zhao H."/>
            <person name="Xu D."/>
            <person name="Zhang Y."/>
        </authorList>
    </citation>
    <scope>NUCLEOTIDE SEQUENCE [LARGE SCALE GENOMIC DNA]</scope>
    <source>
        <strain evidence="2">cv. Yunnan</strain>
        <tissue evidence="1">Leaves</tissue>
    </source>
</reference>
<accession>A0ACB9GLL7</accession>
<evidence type="ECO:0000313" key="2">
    <source>
        <dbReference type="Proteomes" id="UP001056120"/>
    </source>
</evidence>
<comment type="caution">
    <text evidence="1">The sequence shown here is derived from an EMBL/GenBank/DDBJ whole genome shotgun (WGS) entry which is preliminary data.</text>
</comment>
<proteinExistence type="predicted"/>
<organism evidence="1 2">
    <name type="scientific">Smallanthus sonchifolius</name>
    <dbReference type="NCBI Taxonomy" id="185202"/>
    <lineage>
        <taxon>Eukaryota</taxon>
        <taxon>Viridiplantae</taxon>
        <taxon>Streptophyta</taxon>
        <taxon>Embryophyta</taxon>
        <taxon>Tracheophyta</taxon>
        <taxon>Spermatophyta</taxon>
        <taxon>Magnoliopsida</taxon>
        <taxon>eudicotyledons</taxon>
        <taxon>Gunneridae</taxon>
        <taxon>Pentapetalae</taxon>
        <taxon>asterids</taxon>
        <taxon>campanulids</taxon>
        <taxon>Asterales</taxon>
        <taxon>Asteraceae</taxon>
        <taxon>Asteroideae</taxon>
        <taxon>Heliantheae alliance</taxon>
        <taxon>Millerieae</taxon>
        <taxon>Smallanthus</taxon>
    </lineage>
</organism>
<dbReference type="Proteomes" id="UP001056120">
    <property type="component" value="Linkage Group LG14"/>
</dbReference>